<evidence type="ECO:0000256" key="10">
    <source>
        <dbReference type="ARBA" id="ARBA00023136"/>
    </source>
</evidence>
<evidence type="ECO:0000256" key="7">
    <source>
        <dbReference type="ARBA" id="ARBA00023004"/>
    </source>
</evidence>
<protein>
    <submittedName>
        <fullName evidence="17">TonB-dependent receptor</fullName>
    </submittedName>
</protein>
<evidence type="ECO:0000256" key="6">
    <source>
        <dbReference type="ARBA" id="ARBA00022729"/>
    </source>
</evidence>
<evidence type="ECO:0000256" key="3">
    <source>
        <dbReference type="ARBA" id="ARBA00022452"/>
    </source>
</evidence>
<comment type="similarity">
    <text evidence="12 14">Belongs to the TonB-dependent receptor family.</text>
</comment>
<comment type="caution">
    <text evidence="17">The sequence shown here is derived from an EMBL/GenBank/DDBJ whole genome shotgun (WGS) entry which is preliminary data.</text>
</comment>
<dbReference type="RefSeq" id="WP_121840163.1">
    <property type="nucleotide sequence ID" value="NZ_ML014816.1"/>
</dbReference>
<feature type="domain" description="TonB-dependent receptor-like beta-barrel" evidence="15">
    <location>
        <begin position="197"/>
        <end position="625"/>
    </location>
</feature>
<reference evidence="17 18" key="1">
    <citation type="submission" date="2018-09" db="EMBL/GenBank/DDBJ databases">
        <title>Phylogeny of the Shewanellaceae, and recommendation for two new genera, Pseudoshewanella and Parashewanella.</title>
        <authorList>
            <person name="Wang G."/>
        </authorList>
    </citation>
    <scope>NUCLEOTIDE SEQUENCE [LARGE SCALE GENOMIC DNA]</scope>
    <source>
        <strain evidence="17 18">C51</strain>
    </source>
</reference>
<dbReference type="Proteomes" id="UP000281474">
    <property type="component" value="Unassembled WGS sequence"/>
</dbReference>
<keyword evidence="4" id="KW-0410">Iron transport</keyword>
<keyword evidence="7" id="KW-0408">Iron</keyword>
<organism evidence="17 18">
    <name type="scientific">Parashewanella curva</name>
    <dbReference type="NCBI Taxonomy" id="2338552"/>
    <lineage>
        <taxon>Bacteria</taxon>
        <taxon>Pseudomonadati</taxon>
        <taxon>Pseudomonadota</taxon>
        <taxon>Gammaproteobacteria</taxon>
        <taxon>Alteromonadales</taxon>
        <taxon>Shewanellaceae</taxon>
        <taxon>Parashewanella</taxon>
    </lineage>
</organism>
<keyword evidence="17" id="KW-0675">Receptor</keyword>
<dbReference type="Pfam" id="PF00593">
    <property type="entry name" value="TonB_dep_Rec_b-barrel"/>
    <property type="match status" value="1"/>
</dbReference>
<dbReference type="InterPro" id="IPR039426">
    <property type="entry name" value="TonB-dep_rcpt-like"/>
</dbReference>
<keyword evidence="5 12" id="KW-0812">Transmembrane</keyword>
<feature type="domain" description="TonB-dependent receptor plug" evidence="16">
    <location>
        <begin position="55"/>
        <end position="160"/>
    </location>
</feature>
<dbReference type="PANTHER" id="PTHR32552:SF81">
    <property type="entry name" value="TONB-DEPENDENT OUTER MEMBRANE RECEPTOR"/>
    <property type="match status" value="1"/>
</dbReference>
<evidence type="ECO:0000256" key="2">
    <source>
        <dbReference type="ARBA" id="ARBA00022448"/>
    </source>
</evidence>
<dbReference type="OrthoDB" id="9764669at2"/>
<dbReference type="EMBL" id="QZEI01000067">
    <property type="protein sequence ID" value="RLV58526.1"/>
    <property type="molecule type" value="Genomic_DNA"/>
</dbReference>
<keyword evidence="18" id="KW-1185">Reference proteome</keyword>
<dbReference type="Gene3D" id="2.170.130.10">
    <property type="entry name" value="TonB-dependent receptor, plug domain"/>
    <property type="match status" value="1"/>
</dbReference>
<name>A0A3L8PT61_9GAMM</name>
<dbReference type="InterPro" id="IPR036942">
    <property type="entry name" value="Beta-barrel_TonB_sf"/>
</dbReference>
<evidence type="ECO:0000256" key="11">
    <source>
        <dbReference type="ARBA" id="ARBA00023237"/>
    </source>
</evidence>
<dbReference type="PROSITE" id="PS01156">
    <property type="entry name" value="TONB_DEPENDENT_REC_2"/>
    <property type="match status" value="1"/>
</dbReference>
<keyword evidence="11 12" id="KW-0998">Cell outer membrane</keyword>
<dbReference type="GO" id="GO:0006826">
    <property type="term" value="P:iron ion transport"/>
    <property type="evidence" value="ECO:0007669"/>
    <property type="project" value="UniProtKB-KW"/>
</dbReference>
<feature type="short sequence motif" description="TonB C-terminal box" evidence="13">
    <location>
        <begin position="642"/>
        <end position="659"/>
    </location>
</feature>
<evidence type="ECO:0000256" key="4">
    <source>
        <dbReference type="ARBA" id="ARBA00022496"/>
    </source>
</evidence>
<accession>A0A3L8PT61</accession>
<keyword evidence="3 12" id="KW-1134">Transmembrane beta strand</keyword>
<dbReference type="InterPro" id="IPR037066">
    <property type="entry name" value="Plug_dom_sf"/>
</dbReference>
<evidence type="ECO:0000256" key="13">
    <source>
        <dbReference type="PROSITE-ProRule" id="PRU10144"/>
    </source>
</evidence>
<sequence length="659" mass="72756">MRTTQTLIGKTIASALTATSLLVPQAISAQTDKIEIDKPLDIFVVIGRRLNHELDIASNINTIDQQDIIASGAKDLADLLRGQAGIQISDSNSGPTFSIRGFTGKQAVNNTLILVDGRRLNNIDISSADVSSIGLNQILRIEVLSGSAGVLYGDQAVGGVINIITKSPQTSQGNVQLLVGSWDHKRANASVSGAISDTWSYYLNGQYNKNDNYREHNASKTGNALGRLEYKDNSSRFFVEANHSDNHRLYAGSLTEAQYKENPRQANSGSLKDHSHTITNVARTGWRQELNSIWQADIELTHSDSDSKGFQFGSNRKDRTLTSLYSKFIADYPTQQGNINWIIGSDITIGKASFSSGFLNRSNTQTTAALYTQAIIPLNQSISYTVGGRYASAKDELTDKNIYPTGTDLSENATAFELALNYQLNKINRLYLRAETNFRFAKVDEQAYTSPNVHGLKPQTGKSFEAGWSFTPLNHTIKLNLFRLELTDEIVFDPRAQKPKGGTFNGANVNADASRRNGMSINWNWQLNDNITLGAEYNYIDAVFTEGKNTGKHLSWVAKHNARVNSQIDFTNNLQLSLSANYIGSRYLEGDNANLGNKIPDYVLVNTALNYQLEDWRVTLSAENLADKSYISSGFFSKFGSGFYIGNGRNINLSINYQF</sequence>
<dbReference type="InterPro" id="IPR012910">
    <property type="entry name" value="Plug_dom"/>
</dbReference>
<evidence type="ECO:0000256" key="12">
    <source>
        <dbReference type="PROSITE-ProRule" id="PRU01360"/>
    </source>
</evidence>
<comment type="subcellular location">
    <subcellularLocation>
        <location evidence="1 12">Cell outer membrane</location>
        <topology evidence="1 12">Multi-pass membrane protein</topology>
    </subcellularLocation>
</comment>
<dbReference type="InterPro" id="IPR000531">
    <property type="entry name" value="Beta-barrel_TonB"/>
</dbReference>
<dbReference type="PANTHER" id="PTHR32552">
    <property type="entry name" value="FERRICHROME IRON RECEPTOR-RELATED"/>
    <property type="match status" value="1"/>
</dbReference>
<keyword evidence="6" id="KW-0732">Signal</keyword>
<keyword evidence="2 12" id="KW-0813">Transport</keyword>
<evidence type="ECO:0000256" key="8">
    <source>
        <dbReference type="ARBA" id="ARBA00023065"/>
    </source>
</evidence>
<proteinExistence type="inferred from homology"/>
<evidence type="ECO:0000259" key="16">
    <source>
        <dbReference type="Pfam" id="PF07715"/>
    </source>
</evidence>
<evidence type="ECO:0000256" key="9">
    <source>
        <dbReference type="ARBA" id="ARBA00023077"/>
    </source>
</evidence>
<evidence type="ECO:0000313" key="17">
    <source>
        <dbReference type="EMBL" id="RLV58526.1"/>
    </source>
</evidence>
<keyword evidence="10 12" id="KW-0472">Membrane</keyword>
<keyword evidence="8" id="KW-0406">Ion transport</keyword>
<dbReference type="Pfam" id="PF07715">
    <property type="entry name" value="Plug"/>
    <property type="match status" value="1"/>
</dbReference>
<dbReference type="GO" id="GO:0009279">
    <property type="term" value="C:cell outer membrane"/>
    <property type="evidence" value="ECO:0007669"/>
    <property type="project" value="UniProtKB-SubCell"/>
</dbReference>
<evidence type="ECO:0000256" key="5">
    <source>
        <dbReference type="ARBA" id="ARBA00022692"/>
    </source>
</evidence>
<gene>
    <name evidence="17" type="ORF">D5018_16875</name>
</gene>
<dbReference type="SUPFAM" id="SSF56935">
    <property type="entry name" value="Porins"/>
    <property type="match status" value="1"/>
</dbReference>
<keyword evidence="9 14" id="KW-0798">TonB box</keyword>
<dbReference type="InterPro" id="IPR010917">
    <property type="entry name" value="TonB_rcpt_CS"/>
</dbReference>
<evidence type="ECO:0000259" key="15">
    <source>
        <dbReference type="Pfam" id="PF00593"/>
    </source>
</evidence>
<evidence type="ECO:0000256" key="1">
    <source>
        <dbReference type="ARBA" id="ARBA00004571"/>
    </source>
</evidence>
<evidence type="ECO:0000256" key="14">
    <source>
        <dbReference type="RuleBase" id="RU003357"/>
    </source>
</evidence>
<dbReference type="Gene3D" id="2.40.170.20">
    <property type="entry name" value="TonB-dependent receptor, beta-barrel domain"/>
    <property type="match status" value="1"/>
</dbReference>
<dbReference type="CDD" id="cd01347">
    <property type="entry name" value="ligand_gated_channel"/>
    <property type="match status" value="1"/>
</dbReference>
<evidence type="ECO:0000313" key="18">
    <source>
        <dbReference type="Proteomes" id="UP000281474"/>
    </source>
</evidence>
<dbReference type="PROSITE" id="PS52016">
    <property type="entry name" value="TONB_DEPENDENT_REC_3"/>
    <property type="match status" value="1"/>
</dbReference>
<dbReference type="AlphaFoldDB" id="A0A3L8PT61"/>